<accession>A0AAW0YK83</accession>
<dbReference type="Gene3D" id="3.40.630.30">
    <property type="match status" value="1"/>
</dbReference>
<dbReference type="InterPro" id="IPR016181">
    <property type="entry name" value="Acyl_CoA_acyltransferase"/>
</dbReference>
<protein>
    <recommendedName>
        <fullName evidence="1">N-acetyltransferase domain-containing protein</fullName>
    </recommendedName>
</protein>
<keyword evidence="3" id="KW-1185">Reference proteome</keyword>
<dbReference type="KEGG" id="kne:92181488"/>
<sequence>MTHTHPYVIEGPIPYVPISPPHDAYCFTGHIPSDVQHLPAIVNQPSIKATLGYPHDMTDELALAWIERCTTGPRFADFPFHVIRKIQDLGQPSPEIVGFFALGRENYHCFGDRRAELTKKNADLPSEEAQYQITFFIDGAHEGRGLVTAAGRTAIRFHPHIRHRPGQLSSAYLSHNLGSAAVHRKLGFKTIARAKDVFLGHDALCEIWIAEGSCDKKRTIYAEFEDIA</sequence>
<dbReference type="GO" id="GO:0016747">
    <property type="term" value="F:acyltransferase activity, transferring groups other than amino-acyl groups"/>
    <property type="evidence" value="ECO:0007669"/>
    <property type="project" value="InterPro"/>
</dbReference>
<dbReference type="AlphaFoldDB" id="A0AAW0YK83"/>
<dbReference type="SUPFAM" id="SSF55729">
    <property type="entry name" value="Acyl-CoA N-acyltransferases (Nat)"/>
    <property type="match status" value="1"/>
</dbReference>
<comment type="caution">
    <text evidence="2">The sequence shown here is derived from an EMBL/GenBank/DDBJ whole genome shotgun (WGS) entry which is preliminary data.</text>
</comment>
<proteinExistence type="predicted"/>
<dbReference type="Proteomes" id="UP001388673">
    <property type="component" value="Unassembled WGS sequence"/>
</dbReference>
<evidence type="ECO:0000259" key="1">
    <source>
        <dbReference type="Pfam" id="PF13302"/>
    </source>
</evidence>
<organism evidence="2 3">
    <name type="scientific">Kwoniella newhampshirensis</name>
    <dbReference type="NCBI Taxonomy" id="1651941"/>
    <lineage>
        <taxon>Eukaryota</taxon>
        <taxon>Fungi</taxon>
        <taxon>Dikarya</taxon>
        <taxon>Basidiomycota</taxon>
        <taxon>Agaricomycotina</taxon>
        <taxon>Tremellomycetes</taxon>
        <taxon>Tremellales</taxon>
        <taxon>Cryptococcaceae</taxon>
        <taxon>Kwoniella</taxon>
    </lineage>
</organism>
<gene>
    <name evidence="2" type="ORF">IAR55_004230</name>
</gene>
<evidence type="ECO:0000313" key="2">
    <source>
        <dbReference type="EMBL" id="KAK8850313.1"/>
    </source>
</evidence>
<name>A0AAW0YK83_9TREE</name>
<dbReference type="RefSeq" id="XP_066801744.1">
    <property type="nucleotide sequence ID" value="XM_066947330.1"/>
</dbReference>
<dbReference type="InterPro" id="IPR000182">
    <property type="entry name" value="GNAT_dom"/>
</dbReference>
<dbReference type="EMBL" id="JBCAWK010000008">
    <property type="protein sequence ID" value="KAK8850313.1"/>
    <property type="molecule type" value="Genomic_DNA"/>
</dbReference>
<evidence type="ECO:0000313" key="3">
    <source>
        <dbReference type="Proteomes" id="UP001388673"/>
    </source>
</evidence>
<dbReference type="GeneID" id="92181488"/>
<reference evidence="2 3" key="1">
    <citation type="journal article" date="2024" name="bioRxiv">
        <title>Comparative genomics of Cryptococcus and Kwoniella reveals pathogenesis evolution and contrasting karyotype dynamics via intercentromeric recombination or chromosome fusion.</title>
        <authorList>
            <person name="Coelho M.A."/>
            <person name="David-Palma M."/>
            <person name="Shea T."/>
            <person name="Bowers K."/>
            <person name="McGinley-Smith S."/>
            <person name="Mohammad A.W."/>
            <person name="Gnirke A."/>
            <person name="Yurkov A.M."/>
            <person name="Nowrousian M."/>
            <person name="Sun S."/>
            <person name="Cuomo C.A."/>
            <person name="Heitman J."/>
        </authorList>
    </citation>
    <scope>NUCLEOTIDE SEQUENCE [LARGE SCALE GENOMIC DNA]</scope>
    <source>
        <strain evidence="2 3">CBS 13917</strain>
    </source>
</reference>
<dbReference type="Pfam" id="PF13302">
    <property type="entry name" value="Acetyltransf_3"/>
    <property type="match status" value="1"/>
</dbReference>
<feature type="domain" description="N-acetyltransferase" evidence="1">
    <location>
        <begin position="32"/>
        <end position="189"/>
    </location>
</feature>